<keyword evidence="1" id="KW-0732">Signal</keyword>
<organism evidence="2 3">
    <name type="scientific">Sorghum bicolor</name>
    <name type="common">Sorghum</name>
    <name type="synonym">Sorghum vulgare</name>
    <dbReference type="NCBI Taxonomy" id="4558"/>
    <lineage>
        <taxon>Eukaryota</taxon>
        <taxon>Viridiplantae</taxon>
        <taxon>Streptophyta</taxon>
        <taxon>Embryophyta</taxon>
        <taxon>Tracheophyta</taxon>
        <taxon>Spermatophyta</taxon>
        <taxon>Magnoliopsida</taxon>
        <taxon>Liliopsida</taxon>
        <taxon>Poales</taxon>
        <taxon>Poaceae</taxon>
        <taxon>PACMAD clade</taxon>
        <taxon>Panicoideae</taxon>
        <taxon>Andropogonodae</taxon>
        <taxon>Andropogoneae</taxon>
        <taxon>Sorghinae</taxon>
        <taxon>Sorghum</taxon>
    </lineage>
</organism>
<accession>A0A921QLY1</accession>
<protein>
    <submittedName>
        <fullName evidence="2">Uncharacterized protein</fullName>
    </submittedName>
</protein>
<dbReference type="Proteomes" id="UP000807115">
    <property type="component" value="Chromosome 7"/>
</dbReference>
<comment type="caution">
    <text evidence="2">The sequence shown here is derived from an EMBL/GenBank/DDBJ whole genome shotgun (WGS) entry which is preliminary data.</text>
</comment>
<evidence type="ECO:0000256" key="1">
    <source>
        <dbReference type="SAM" id="SignalP"/>
    </source>
</evidence>
<feature type="chain" id="PRO_5038031986" evidence="1">
    <location>
        <begin position="17"/>
        <end position="53"/>
    </location>
</feature>
<reference evidence="2" key="2">
    <citation type="submission" date="2020-10" db="EMBL/GenBank/DDBJ databases">
        <authorList>
            <person name="Cooper E.A."/>
            <person name="Brenton Z.W."/>
            <person name="Flinn B.S."/>
            <person name="Jenkins J."/>
            <person name="Shu S."/>
            <person name="Flowers D."/>
            <person name="Luo F."/>
            <person name="Wang Y."/>
            <person name="Xia P."/>
            <person name="Barry K."/>
            <person name="Daum C."/>
            <person name="Lipzen A."/>
            <person name="Yoshinaga Y."/>
            <person name="Schmutz J."/>
            <person name="Saski C."/>
            <person name="Vermerris W."/>
            <person name="Kresovich S."/>
        </authorList>
    </citation>
    <scope>NUCLEOTIDE SEQUENCE</scope>
</reference>
<gene>
    <name evidence="2" type="ORF">BDA96_07G190800</name>
</gene>
<name>A0A921QLY1_SORBI</name>
<feature type="signal peptide" evidence="1">
    <location>
        <begin position="1"/>
        <end position="16"/>
    </location>
</feature>
<sequence length="53" mass="5581">MKGSSIWLLPALTCRAVSLYRLHATAASIETPAKTASPTLAQQASILLSLHSC</sequence>
<reference evidence="2" key="1">
    <citation type="journal article" date="2019" name="BMC Genomics">
        <title>A new reference genome for Sorghum bicolor reveals high levels of sequence similarity between sweet and grain genotypes: implications for the genetics of sugar metabolism.</title>
        <authorList>
            <person name="Cooper E.A."/>
            <person name="Brenton Z.W."/>
            <person name="Flinn B.S."/>
            <person name="Jenkins J."/>
            <person name="Shu S."/>
            <person name="Flowers D."/>
            <person name="Luo F."/>
            <person name="Wang Y."/>
            <person name="Xia P."/>
            <person name="Barry K."/>
            <person name="Daum C."/>
            <person name="Lipzen A."/>
            <person name="Yoshinaga Y."/>
            <person name="Schmutz J."/>
            <person name="Saski C."/>
            <person name="Vermerris W."/>
            <person name="Kresovich S."/>
        </authorList>
    </citation>
    <scope>NUCLEOTIDE SEQUENCE</scope>
</reference>
<proteinExistence type="predicted"/>
<evidence type="ECO:0000313" key="3">
    <source>
        <dbReference type="Proteomes" id="UP000807115"/>
    </source>
</evidence>
<dbReference type="AlphaFoldDB" id="A0A921QLY1"/>
<dbReference type="EMBL" id="CM027686">
    <property type="protein sequence ID" value="KAG0524207.1"/>
    <property type="molecule type" value="Genomic_DNA"/>
</dbReference>
<evidence type="ECO:0000313" key="2">
    <source>
        <dbReference type="EMBL" id="KAG0524207.1"/>
    </source>
</evidence>